<dbReference type="PANTHER" id="PTHR46494">
    <property type="entry name" value="CORA FAMILY METAL ION TRANSPORTER (EUROFUNG)"/>
    <property type="match status" value="1"/>
</dbReference>
<name>A0A2W5C745_9SPHN</name>
<dbReference type="CDD" id="cd12833">
    <property type="entry name" value="ZntB-like_1"/>
    <property type="match status" value="1"/>
</dbReference>
<dbReference type="SUPFAM" id="SSF144083">
    <property type="entry name" value="Magnesium transport protein CorA, transmembrane region"/>
    <property type="match status" value="1"/>
</dbReference>
<organism evidence="13 14">
    <name type="scientific">Sphingomonas sanxanigenens</name>
    <dbReference type="NCBI Taxonomy" id="397260"/>
    <lineage>
        <taxon>Bacteria</taxon>
        <taxon>Pseudomonadati</taxon>
        <taxon>Pseudomonadota</taxon>
        <taxon>Alphaproteobacteria</taxon>
        <taxon>Sphingomonadales</taxon>
        <taxon>Sphingomonadaceae</taxon>
        <taxon>Sphingomonas</taxon>
    </lineage>
</organism>
<evidence type="ECO:0000256" key="12">
    <source>
        <dbReference type="SAM" id="Phobius"/>
    </source>
</evidence>
<keyword evidence="4" id="KW-1003">Cell membrane</keyword>
<feature type="transmembrane region" description="Helical" evidence="12">
    <location>
        <begin position="256"/>
        <end position="278"/>
    </location>
</feature>
<comment type="similarity">
    <text evidence="2">Belongs to the CorA metal ion transporter (MIT) (TC 1.A.35) family.</text>
</comment>
<dbReference type="GO" id="GO:0015095">
    <property type="term" value="F:magnesium ion transmembrane transporter activity"/>
    <property type="evidence" value="ECO:0007669"/>
    <property type="project" value="TreeGrafter"/>
</dbReference>
<dbReference type="GO" id="GO:0050897">
    <property type="term" value="F:cobalt ion binding"/>
    <property type="evidence" value="ECO:0007669"/>
    <property type="project" value="TreeGrafter"/>
</dbReference>
<evidence type="ECO:0000313" key="13">
    <source>
        <dbReference type="EMBL" id="PZO90098.1"/>
    </source>
</evidence>
<keyword evidence="3" id="KW-0813">Transport</keyword>
<dbReference type="GO" id="GO:0000287">
    <property type="term" value="F:magnesium ion binding"/>
    <property type="evidence" value="ECO:0007669"/>
    <property type="project" value="TreeGrafter"/>
</dbReference>
<comment type="subcellular location">
    <subcellularLocation>
        <location evidence="1">Cell membrane</location>
        <topology evidence="1">Multi-pass membrane protein</topology>
    </subcellularLocation>
</comment>
<evidence type="ECO:0000256" key="7">
    <source>
        <dbReference type="ARBA" id="ARBA00022833"/>
    </source>
</evidence>
<feature type="coiled-coil region" evidence="11">
    <location>
        <begin position="216"/>
        <end position="250"/>
    </location>
</feature>
<dbReference type="PANTHER" id="PTHR46494:SF3">
    <property type="entry name" value="ZINC TRANSPORT PROTEIN ZNTB"/>
    <property type="match status" value="1"/>
</dbReference>
<gene>
    <name evidence="13" type="ORF">DI623_07935</name>
</gene>
<protein>
    <submittedName>
        <fullName evidence="13">Zinc transporter ZntB</fullName>
    </submittedName>
</protein>
<dbReference type="SUPFAM" id="SSF143865">
    <property type="entry name" value="CorA soluble domain-like"/>
    <property type="match status" value="1"/>
</dbReference>
<dbReference type="EMBL" id="QFNN01000036">
    <property type="protein sequence ID" value="PZO90098.1"/>
    <property type="molecule type" value="Genomic_DNA"/>
</dbReference>
<evidence type="ECO:0000256" key="11">
    <source>
        <dbReference type="SAM" id="Coils"/>
    </source>
</evidence>
<accession>A0A2W5C745</accession>
<evidence type="ECO:0000256" key="10">
    <source>
        <dbReference type="ARBA" id="ARBA00023136"/>
    </source>
</evidence>
<dbReference type="Gene3D" id="3.30.460.20">
    <property type="entry name" value="CorA soluble domain-like"/>
    <property type="match status" value="1"/>
</dbReference>
<keyword evidence="5" id="KW-0997">Cell inner membrane</keyword>
<keyword evidence="11" id="KW-0175">Coiled coil</keyword>
<keyword evidence="9" id="KW-0406">Ion transport</keyword>
<evidence type="ECO:0000256" key="4">
    <source>
        <dbReference type="ARBA" id="ARBA00022475"/>
    </source>
</evidence>
<dbReference type="Proteomes" id="UP000249066">
    <property type="component" value="Unassembled WGS sequence"/>
</dbReference>
<evidence type="ECO:0000256" key="2">
    <source>
        <dbReference type="ARBA" id="ARBA00009765"/>
    </source>
</evidence>
<evidence type="ECO:0000256" key="1">
    <source>
        <dbReference type="ARBA" id="ARBA00004651"/>
    </source>
</evidence>
<evidence type="ECO:0000256" key="5">
    <source>
        <dbReference type="ARBA" id="ARBA00022519"/>
    </source>
</evidence>
<evidence type="ECO:0000256" key="3">
    <source>
        <dbReference type="ARBA" id="ARBA00022448"/>
    </source>
</evidence>
<keyword evidence="8 12" id="KW-1133">Transmembrane helix</keyword>
<keyword evidence="6 12" id="KW-0812">Transmembrane</keyword>
<dbReference type="GO" id="GO:0015087">
    <property type="term" value="F:cobalt ion transmembrane transporter activity"/>
    <property type="evidence" value="ECO:0007669"/>
    <property type="project" value="TreeGrafter"/>
</dbReference>
<dbReference type="GO" id="GO:0005886">
    <property type="term" value="C:plasma membrane"/>
    <property type="evidence" value="ECO:0007669"/>
    <property type="project" value="UniProtKB-SubCell"/>
</dbReference>
<feature type="transmembrane region" description="Helical" evidence="12">
    <location>
        <begin position="290"/>
        <end position="311"/>
    </location>
</feature>
<dbReference type="InterPro" id="IPR045861">
    <property type="entry name" value="CorA_cytoplasmic_dom"/>
</dbReference>
<dbReference type="Gene3D" id="1.20.58.340">
    <property type="entry name" value="Magnesium transport protein CorA, transmembrane region"/>
    <property type="match status" value="2"/>
</dbReference>
<dbReference type="InterPro" id="IPR045863">
    <property type="entry name" value="CorA_TM1_TM2"/>
</dbReference>
<dbReference type="Pfam" id="PF01544">
    <property type="entry name" value="CorA"/>
    <property type="match status" value="1"/>
</dbReference>
<keyword evidence="10 12" id="KW-0472">Membrane</keyword>
<evidence type="ECO:0000313" key="14">
    <source>
        <dbReference type="Proteomes" id="UP000249066"/>
    </source>
</evidence>
<evidence type="ECO:0000256" key="6">
    <source>
        <dbReference type="ARBA" id="ARBA00022692"/>
    </source>
</evidence>
<dbReference type="AlphaFoldDB" id="A0A2W5C745"/>
<comment type="caution">
    <text evidence="13">The sequence shown here is derived from an EMBL/GenBank/DDBJ whole genome shotgun (WGS) entry which is preliminary data.</text>
</comment>
<sequence>MNLAFIVKDGKVSEVDARPALDACGNGGFVWIHMSARNAETIPWLGKVAKLPDIVVSALTATETRPRCDPIGAGALVNLRGPAIDPESIEDALASVRIWIERGRAISVGRHALQATPIVAEQVRAGQISDPGDLVTAYATAVTDQLDPIITGLGDQLDDCELGIEEARHLALRHEIAATRSEAIGYRRFVAPQRQALERLGMLQCDWLDEHDRLHLVEAADRFARMAEELENVRERAALMHEQLTDLRAEVLETRALLISVVALVFLPLTFLTGLLGMNVQGIPFAQEPWAFWGVVGVCSAISIAITAYFVRAHWFPR</sequence>
<keyword evidence="7" id="KW-0862">Zinc</keyword>
<evidence type="ECO:0000256" key="9">
    <source>
        <dbReference type="ARBA" id="ARBA00023065"/>
    </source>
</evidence>
<reference evidence="13 14" key="1">
    <citation type="submission" date="2017-08" db="EMBL/GenBank/DDBJ databases">
        <title>Infants hospitalized years apart are colonized by the same room-sourced microbial strains.</title>
        <authorList>
            <person name="Brooks B."/>
            <person name="Olm M.R."/>
            <person name="Firek B.A."/>
            <person name="Baker R."/>
            <person name="Thomas B.C."/>
            <person name="Morowitz M.J."/>
            <person name="Banfield J.F."/>
        </authorList>
    </citation>
    <scope>NUCLEOTIDE SEQUENCE [LARGE SCALE GENOMIC DNA]</scope>
    <source>
        <strain evidence="13">S2_018_000_R2_101</strain>
    </source>
</reference>
<dbReference type="InterPro" id="IPR002523">
    <property type="entry name" value="MgTranspt_CorA/ZnTranspt_ZntB"/>
</dbReference>
<evidence type="ECO:0000256" key="8">
    <source>
        <dbReference type="ARBA" id="ARBA00022989"/>
    </source>
</evidence>
<proteinExistence type="inferred from homology"/>